<comment type="subcellular location">
    <subcellularLocation>
        <location evidence="1">Membrane</location>
        <topology evidence="1">Multi-pass membrane protein</topology>
    </subcellularLocation>
</comment>
<evidence type="ECO:0000256" key="1">
    <source>
        <dbReference type="ARBA" id="ARBA00004141"/>
    </source>
</evidence>
<evidence type="ECO:0000256" key="4">
    <source>
        <dbReference type="ARBA" id="ARBA00022989"/>
    </source>
</evidence>
<keyword evidence="5 7" id="KW-0472">Membrane</keyword>
<keyword evidence="4 7" id="KW-1133">Transmembrane helix</keyword>
<dbReference type="InterPro" id="IPR004307">
    <property type="entry name" value="TspO_MBR"/>
</dbReference>
<proteinExistence type="inferred from homology"/>
<reference evidence="8" key="1">
    <citation type="journal article" date="2021" name="Mol. Ecol. Resour.">
        <title>Apolygus lucorum genome provides insights into omnivorousness and mesophyll feeding.</title>
        <authorList>
            <person name="Liu Y."/>
            <person name="Liu H."/>
            <person name="Wang H."/>
            <person name="Huang T."/>
            <person name="Liu B."/>
            <person name="Yang B."/>
            <person name="Yin L."/>
            <person name="Li B."/>
            <person name="Zhang Y."/>
            <person name="Zhang S."/>
            <person name="Jiang F."/>
            <person name="Zhang X."/>
            <person name="Ren Y."/>
            <person name="Wang B."/>
            <person name="Wang S."/>
            <person name="Lu Y."/>
            <person name="Wu K."/>
            <person name="Fan W."/>
            <person name="Wang G."/>
        </authorList>
    </citation>
    <scope>NUCLEOTIDE SEQUENCE</scope>
    <source>
        <strain evidence="8">12Hb</strain>
    </source>
</reference>
<feature type="transmembrane region" description="Helical" evidence="7">
    <location>
        <begin position="193"/>
        <end position="211"/>
    </location>
</feature>
<dbReference type="Gene3D" id="1.20.1260.100">
    <property type="entry name" value="TspO/MBR protein"/>
    <property type="match status" value="1"/>
</dbReference>
<dbReference type="GO" id="GO:0016020">
    <property type="term" value="C:membrane"/>
    <property type="evidence" value="ECO:0007669"/>
    <property type="project" value="UniProtKB-SubCell"/>
</dbReference>
<evidence type="ECO:0000313" key="9">
    <source>
        <dbReference type="Proteomes" id="UP000466442"/>
    </source>
</evidence>
<protein>
    <submittedName>
        <fullName evidence="8">Uncharacterized protein</fullName>
    </submittedName>
</protein>
<dbReference type="AlphaFoldDB" id="A0A8S9Y5M2"/>
<name>A0A8S9Y5M2_APOLU</name>
<keyword evidence="6" id="KW-0175">Coiled coil</keyword>
<gene>
    <name evidence="8" type="ORF">GE061_009885</name>
</gene>
<dbReference type="Pfam" id="PF03073">
    <property type="entry name" value="TspO_MBR"/>
    <property type="match status" value="1"/>
</dbReference>
<organism evidence="8 9">
    <name type="scientific">Apolygus lucorum</name>
    <name type="common">Small green plant bug</name>
    <name type="synonym">Lygocoris lucorum</name>
    <dbReference type="NCBI Taxonomy" id="248454"/>
    <lineage>
        <taxon>Eukaryota</taxon>
        <taxon>Metazoa</taxon>
        <taxon>Ecdysozoa</taxon>
        <taxon>Arthropoda</taxon>
        <taxon>Hexapoda</taxon>
        <taxon>Insecta</taxon>
        <taxon>Pterygota</taxon>
        <taxon>Neoptera</taxon>
        <taxon>Paraneoptera</taxon>
        <taxon>Hemiptera</taxon>
        <taxon>Heteroptera</taxon>
        <taxon>Panheteroptera</taxon>
        <taxon>Cimicomorpha</taxon>
        <taxon>Miridae</taxon>
        <taxon>Mirini</taxon>
        <taxon>Apolygus</taxon>
    </lineage>
</organism>
<evidence type="ECO:0000256" key="5">
    <source>
        <dbReference type="ARBA" id="ARBA00023136"/>
    </source>
</evidence>
<sequence>MYIFIIATLLPNIGFWFETWVYRENFTCWYKPPKSDLESMIETLMSTPVPELRRKAEEVRRKLNKTATRNDPALQAQLTRELNALNESLVENEKKAINLSAQMHESLVEHAKGIPQIFWLMSSVNIGLGSASYVMWDEYAFSPLVSYAFLLCLYWTFYPVLFEIGSKPLTTTQALLMSFAGGLTTALFWNRDIIAGILVIPFDLMLLYLSLEVSATSQEKADIRLFISNEIHDRGQR</sequence>
<comment type="caution">
    <text evidence="8">The sequence shown here is derived from an EMBL/GenBank/DDBJ whole genome shotgun (WGS) entry which is preliminary data.</text>
</comment>
<keyword evidence="3 7" id="KW-0812">Transmembrane</keyword>
<feature type="transmembrane region" description="Helical" evidence="7">
    <location>
        <begin position="117"/>
        <end position="135"/>
    </location>
</feature>
<evidence type="ECO:0000256" key="3">
    <source>
        <dbReference type="ARBA" id="ARBA00022692"/>
    </source>
</evidence>
<feature type="coiled-coil region" evidence="6">
    <location>
        <begin position="49"/>
        <end position="102"/>
    </location>
</feature>
<feature type="transmembrane region" description="Helical" evidence="7">
    <location>
        <begin position="141"/>
        <end position="162"/>
    </location>
</feature>
<dbReference type="EMBL" id="WIXP02000002">
    <property type="protein sequence ID" value="KAF6215135.1"/>
    <property type="molecule type" value="Genomic_DNA"/>
</dbReference>
<dbReference type="InterPro" id="IPR038330">
    <property type="entry name" value="TspO/MBR-related_sf"/>
</dbReference>
<evidence type="ECO:0000256" key="6">
    <source>
        <dbReference type="SAM" id="Coils"/>
    </source>
</evidence>
<evidence type="ECO:0000313" key="8">
    <source>
        <dbReference type="EMBL" id="KAF6215135.1"/>
    </source>
</evidence>
<evidence type="ECO:0000256" key="7">
    <source>
        <dbReference type="SAM" id="Phobius"/>
    </source>
</evidence>
<comment type="similarity">
    <text evidence="2">Belongs to the TspO/BZRP family.</text>
</comment>
<evidence type="ECO:0000256" key="2">
    <source>
        <dbReference type="ARBA" id="ARBA00007524"/>
    </source>
</evidence>
<dbReference type="Proteomes" id="UP000466442">
    <property type="component" value="Unassembled WGS sequence"/>
</dbReference>
<accession>A0A8S9Y5M2</accession>
<keyword evidence="9" id="KW-1185">Reference proteome</keyword>